<gene>
    <name evidence="3" type="ORF">HAND00432_LOCUS16243</name>
    <name evidence="2" type="ORF">HAND1043_LOCUS15389</name>
</gene>
<proteinExistence type="predicted"/>
<dbReference type="EMBL" id="HBFX01026789">
    <property type="protein sequence ID" value="CAD8963466.1"/>
    <property type="molecule type" value="Transcribed_RNA"/>
</dbReference>
<evidence type="ECO:0000313" key="2">
    <source>
        <dbReference type="EMBL" id="CAD8748892.1"/>
    </source>
</evidence>
<organism evidence="3">
    <name type="scientific">Hemiselmis andersenii</name>
    <name type="common">Cryptophyte alga</name>
    <dbReference type="NCBI Taxonomy" id="464988"/>
    <lineage>
        <taxon>Eukaryota</taxon>
        <taxon>Cryptophyceae</taxon>
        <taxon>Cryptomonadales</taxon>
        <taxon>Hemiselmidaceae</taxon>
        <taxon>Hemiselmis</taxon>
    </lineage>
</organism>
<protein>
    <submittedName>
        <fullName evidence="3">Uncharacterized protein</fullName>
    </submittedName>
</protein>
<feature type="compositionally biased region" description="Basic and acidic residues" evidence="1">
    <location>
        <begin position="73"/>
        <end position="98"/>
    </location>
</feature>
<accession>A0A6U4NUN6</accession>
<sequence>MADAPVEQANVVPDASTLVGQAGTSADVRPPAPGSGATAEKTQGADAAFDELLGIPDEIQPGSPPPSSTPDYTVHHRINEKGEEMFETPRGDGTRTPEGETDEEMDMRIEKAGLHKIASPGNSLVDLDQSYLGKGGESPSGLH</sequence>
<dbReference type="EMBL" id="HBFK01025066">
    <property type="protein sequence ID" value="CAD8748892.1"/>
    <property type="molecule type" value="Transcribed_RNA"/>
</dbReference>
<reference evidence="3" key="1">
    <citation type="submission" date="2021-01" db="EMBL/GenBank/DDBJ databases">
        <authorList>
            <person name="Corre E."/>
            <person name="Pelletier E."/>
            <person name="Niang G."/>
            <person name="Scheremetjew M."/>
            <person name="Finn R."/>
            <person name="Kale V."/>
            <person name="Holt S."/>
            <person name="Cochrane G."/>
            <person name="Meng A."/>
            <person name="Brown T."/>
            <person name="Cohen L."/>
        </authorList>
    </citation>
    <scope>NUCLEOTIDE SEQUENCE</scope>
    <source>
        <strain evidence="2">CCMP441</strain>
        <strain evidence="3">CCMP644</strain>
    </source>
</reference>
<feature type="region of interest" description="Disordered" evidence="1">
    <location>
        <begin position="1"/>
        <end position="103"/>
    </location>
</feature>
<evidence type="ECO:0000256" key="1">
    <source>
        <dbReference type="SAM" id="MobiDB-lite"/>
    </source>
</evidence>
<name>A0A6U4NUN6_HEMAN</name>
<feature type="compositionally biased region" description="Gly residues" evidence="1">
    <location>
        <begin position="133"/>
        <end position="143"/>
    </location>
</feature>
<dbReference type="AlphaFoldDB" id="A0A6U4NUN6"/>
<evidence type="ECO:0000313" key="3">
    <source>
        <dbReference type="EMBL" id="CAD8963466.1"/>
    </source>
</evidence>
<feature type="region of interest" description="Disordered" evidence="1">
    <location>
        <begin position="119"/>
        <end position="143"/>
    </location>
</feature>